<dbReference type="HOGENOM" id="CLU_3271204_0_0_9"/>
<accession>B9Y6G4</accession>
<dbReference type="AlphaFoldDB" id="B9Y6G4"/>
<comment type="caution">
    <text evidence="1">The sequence shown here is derived from an EMBL/GenBank/DDBJ whole genome shotgun (WGS) entry which is preliminary data.</text>
</comment>
<evidence type="ECO:0000313" key="2">
    <source>
        <dbReference type="Proteomes" id="UP000005950"/>
    </source>
</evidence>
<evidence type="ECO:0000313" key="1">
    <source>
        <dbReference type="EMBL" id="EEF68387.1"/>
    </source>
</evidence>
<proteinExistence type="predicted"/>
<organism evidence="1 2">
    <name type="scientific">Holdemania filiformis DSM 12042</name>
    <dbReference type="NCBI Taxonomy" id="545696"/>
    <lineage>
        <taxon>Bacteria</taxon>
        <taxon>Bacillati</taxon>
        <taxon>Bacillota</taxon>
        <taxon>Erysipelotrichia</taxon>
        <taxon>Erysipelotrichales</taxon>
        <taxon>Erysipelotrichaceae</taxon>
        <taxon>Holdemania</taxon>
    </lineage>
</organism>
<protein>
    <submittedName>
        <fullName evidence="1">Uncharacterized protein</fullName>
    </submittedName>
</protein>
<dbReference type="EMBL" id="ACCF01000082">
    <property type="protein sequence ID" value="EEF68387.1"/>
    <property type="molecule type" value="Genomic_DNA"/>
</dbReference>
<sequence>MFYTKRVRKRPVKQSEIVSASRPLIYDFNFYSCILTDKDKP</sequence>
<reference evidence="1 2" key="1">
    <citation type="submission" date="2008-12" db="EMBL/GenBank/DDBJ databases">
        <authorList>
            <person name="Fulton L."/>
            <person name="Clifton S."/>
            <person name="Fulton B."/>
            <person name="Xu J."/>
            <person name="Minx P."/>
            <person name="Pepin K.H."/>
            <person name="Johnson M."/>
            <person name="Bhonagiri V."/>
            <person name="Nash W.E."/>
            <person name="Mardis E.R."/>
            <person name="Wilson R.K."/>
        </authorList>
    </citation>
    <scope>NUCLEOTIDE SEQUENCE [LARGE SCALE GENOMIC DNA]</scope>
    <source>
        <strain evidence="1 2">DSM 12042</strain>
    </source>
</reference>
<name>B9Y6G4_9FIRM</name>
<dbReference type="Proteomes" id="UP000005950">
    <property type="component" value="Unassembled WGS sequence"/>
</dbReference>
<reference evidence="1 2" key="2">
    <citation type="submission" date="2009-02" db="EMBL/GenBank/DDBJ databases">
        <title>Draft genome sequence of Holdemania filiformis DSM 12042.</title>
        <authorList>
            <person name="Sudarsanam P."/>
            <person name="Ley R."/>
            <person name="Guruge J."/>
            <person name="Turnbaugh P.J."/>
            <person name="Mahowald M."/>
            <person name="Liep D."/>
            <person name="Gordon J."/>
        </authorList>
    </citation>
    <scope>NUCLEOTIDE SEQUENCE [LARGE SCALE GENOMIC DNA]</scope>
    <source>
        <strain evidence="1 2">DSM 12042</strain>
    </source>
</reference>
<gene>
    <name evidence="1" type="ORF">HOLDEFILI_01396</name>
</gene>